<dbReference type="InterPro" id="IPR029063">
    <property type="entry name" value="SAM-dependent_MTases_sf"/>
</dbReference>
<dbReference type="OrthoDB" id="38125at2759"/>
<evidence type="ECO:0000256" key="2">
    <source>
        <dbReference type="ARBA" id="ARBA00022679"/>
    </source>
</evidence>
<keyword evidence="5" id="KW-0175">Coiled coil</keyword>
<dbReference type="Pfam" id="PF01564">
    <property type="entry name" value="Spermine_synth"/>
    <property type="match status" value="1"/>
</dbReference>
<dbReference type="PANTHER" id="PTHR11558:SF11">
    <property type="entry name" value="SPERMIDINE SYNTHASE"/>
    <property type="match status" value="1"/>
</dbReference>
<evidence type="ECO:0000313" key="7">
    <source>
        <dbReference type="EMBL" id="CEP17328.1"/>
    </source>
</evidence>
<evidence type="ECO:0000256" key="3">
    <source>
        <dbReference type="PROSITE-ProRule" id="PRU00354"/>
    </source>
</evidence>
<dbReference type="Proteomes" id="UP000054107">
    <property type="component" value="Unassembled WGS sequence"/>
</dbReference>
<dbReference type="FunFam" id="2.30.140.10:FF:000001">
    <property type="entry name" value="SPE3p Spermidine synthase"/>
    <property type="match status" value="1"/>
</dbReference>
<dbReference type="InterPro" id="IPR037163">
    <property type="entry name" value="Spermidine_synt_N_sf"/>
</dbReference>
<dbReference type="PROSITE" id="PS01330">
    <property type="entry name" value="PABS_1"/>
    <property type="match status" value="1"/>
</dbReference>
<evidence type="ECO:0000259" key="6">
    <source>
        <dbReference type="PROSITE" id="PS51006"/>
    </source>
</evidence>
<dbReference type="NCBIfam" id="TIGR00417">
    <property type="entry name" value="speE"/>
    <property type="match status" value="1"/>
</dbReference>
<accession>A0A0B7NPP0</accession>
<evidence type="ECO:0000313" key="8">
    <source>
        <dbReference type="Proteomes" id="UP000054107"/>
    </source>
</evidence>
<dbReference type="Gene3D" id="3.40.50.150">
    <property type="entry name" value="Vaccinia Virus protein VP39"/>
    <property type="match status" value="1"/>
</dbReference>
<proteinExistence type="inferred from homology"/>
<dbReference type="GO" id="GO:0008295">
    <property type="term" value="P:spermidine biosynthetic process"/>
    <property type="evidence" value="ECO:0007669"/>
    <property type="project" value="TreeGrafter"/>
</dbReference>
<feature type="coiled-coil region" evidence="5">
    <location>
        <begin position="343"/>
        <end position="370"/>
    </location>
</feature>
<dbReference type="AlphaFoldDB" id="A0A0B7NPP0"/>
<comment type="similarity">
    <text evidence="1 4">Belongs to the spermidine/spermine synthase family.</text>
</comment>
<dbReference type="GO" id="GO:0004766">
    <property type="term" value="F:spermidine synthase activity"/>
    <property type="evidence" value="ECO:0007669"/>
    <property type="project" value="TreeGrafter"/>
</dbReference>
<feature type="active site" description="Proton acceptor" evidence="3">
    <location>
        <position position="167"/>
    </location>
</feature>
<dbReference type="FunFam" id="3.40.50.150:FF:000013">
    <property type="entry name" value="Spermidine synthase"/>
    <property type="match status" value="1"/>
</dbReference>
<dbReference type="InterPro" id="IPR030374">
    <property type="entry name" value="PABS"/>
</dbReference>
<reference evidence="7 8" key="1">
    <citation type="submission" date="2014-09" db="EMBL/GenBank/DDBJ databases">
        <authorList>
            <person name="Ellenberger Sabrina"/>
        </authorList>
    </citation>
    <scope>NUCLEOTIDE SEQUENCE [LARGE SCALE GENOMIC DNA]</scope>
    <source>
        <strain evidence="7 8">CBS 412.66</strain>
    </source>
</reference>
<dbReference type="Gene3D" id="2.30.140.10">
    <property type="entry name" value="Spermidine synthase, tetramerisation domain"/>
    <property type="match status" value="1"/>
</dbReference>
<dbReference type="InterPro" id="IPR030373">
    <property type="entry name" value="PABS_CS"/>
</dbReference>
<keyword evidence="2 3" id="KW-0808">Transferase</keyword>
<dbReference type="PROSITE" id="PS51006">
    <property type="entry name" value="PABS_2"/>
    <property type="match status" value="1"/>
</dbReference>
<dbReference type="PANTHER" id="PTHR11558">
    <property type="entry name" value="SPERMIDINE/SPERMINE SYNTHASE"/>
    <property type="match status" value="1"/>
</dbReference>
<evidence type="ECO:0000256" key="4">
    <source>
        <dbReference type="RuleBase" id="RU003836"/>
    </source>
</evidence>
<keyword evidence="3" id="KW-0620">Polyamine biosynthesis</keyword>
<dbReference type="STRING" id="35722.A0A0B7NPP0"/>
<dbReference type="InterPro" id="IPR001045">
    <property type="entry name" value="Spermi_synthase"/>
</dbReference>
<dbReference type="EMBL" id="LN733663">
    <property type="protein sequence ID" value="CEP17328.1"/>
    <property type="molecule type" value="Genomic_DNA"/>
</dbReference>
<dbReference type="GO" id="GO:0015940">
    <property type="term" value="P:pantothenate biosynthetic process"/>
    <property type="evidence" value="ECO:0007669"/>
    <property type="project" value="UniProtKB-ARBA"/>
</dbReference>
<evidence type="ECO:0000256" key="5">
    <source>
        <dbReference type="SAM" id="Coils"/>
    </source>
</evidence>
<name>A0A0B7NPP0_9FUNG</name>
<gene>
    <name evidence="7" type="primary">PARPA_11624.1 scaffold 44482</name>
</gene>
<protein>
    <recommendedName>
        <fullName evidence="6">PABS domain-containing protein</fullName>
    </recommendedName>
</protein>
<dbReference type="HAMAP" id="MF_00198">
    <property type="entry name" value="Spermidine_synth"/>
    <property type="match status" value="1"/>
</dbReference>
<sequence length="374" mass="42380">MAEPLTHPTIENGWFMEKNTQWPGQAMSLKVEEILHTEKSKYQDVLVFQSSNYGNVLVLDNAIQATERDEFSYQEMITHLAMNSHPCPKKVLVIGGGDGGVLREVVKHECVEEATLVDIDEAVPRVSKKYLPNMSIGFEHPKVTVHIGDGFEFLKDKTNQYDVIITDSSDPEGPAGSLFGADFFKLLKNALTEKGVFSTQGECMWLHLPLIKKVMDFCKELYPRVEYAYTSIPTYPSGQIGHVMCCKDSEANLREPLRNFTSEQEDKLLRYYNSEIHKAAFVLPQFAKKVLYEIAAATASRRGYSTATSKNAGSFYYQYGTPLVKCIVLASATTLGFQLLWQHLEYQEYRDEADANVNKLEDRLKSLEEQQNKL</sequence>
<dbReference type="SUPFAM" id="SSF53335">
    <property type="entry name" value="S-adenosyl-L-methionine-dependent methyltransferases"/>
    <property type="match status" value="1"/>
</dbReference>
<organism evidence="7 8">
    <name type="scientific">Parasitella parasitica</name>
    <dbReference type="NCBI Taxonomy" id="35722"/>
    <lineage>
        <taxon>Eukaryota</taxon>
        <taxon>Fungi</taxon>
        <taxon>Fungi incertae sedis</taxon>
        <taxon>Mucoromycota</taxon>
        <taxon>Mucoromycotina</taxon>
        <taxon>Mucoromycetes</taxon>
        <taxon>Mucorales</taxon>
        <taxon>Mucorineae</taxon>
        <taxon>Mucoraceae</taxon>
        <taxon>Parasitella</taxon>
    </lineage>
</organism>
<dbReference type="GO" id="GO:0005829">
    <property type="term" value="C:cytosol"/>
    <property type="evidence" value="ECO:0007669"/>
    <property type="project" value="TreeGrafter"/>
</dbReference>
<keyword evidence="8" id="KW-1185">Reference proteome</keyword>
<dbReference type="InterPro" id="IPR035246">
    <property type="entry name" value="Spermidine_synt_N"/>
</dbReference>
<feature type="domain" description="PABS" evidence="6">
    <location>
        <begin position="12"/>
        <end position="247"/>
    </location>
</feature>
<dbReference type="CDD" id="cd02440">
    <property type="entry name" value="AdoMet_MTases"/>
    <property type="match status" value="1"/>
</dbReference>
<dbReference type="NCBIfam" id="NF002010">
    <property type="entry name" value="PRK00811.1"/>
    <property type="match status" value="1"/>
</dbReference>
<evidence type="ECO:0000256" key="1">
    <source>
        <dbReference type="ARBA" id="ARBA00007867"/>
    </source>
</evidence>
<dbReference type="Pfam" id="PF17284">
    <property type="entry name" value="Spermine_synt_N"/>
    <property type="match status" value="1"/>
</dbReference>